<dbReference type="GO" id="GO:0004252">
    <property type="term" value="F:serine-type endopeptidase activity"/>
    <property type="evidence" value="ECO:0007669"/>
    <property type="project" value="InterPro"/>
</dbReference>
<organism evidence="7">
    <name type="scientific">Platymeris rhadamanthus</name>
    <name type="common">Red spot assassin bug</name>
    <dbReference type="NCBI Taxonomy" id="1134088"/>
    <lineage>
        <taxon>Eukaryota</taxon>
        <taxon>Metazoa</taxon>
        <taxon>Ecdysozoa</taxon>
        <taxon>Arthropoda</taxon>
        <taxon>Hexapoda</taxon>
        <taxon>Insecta</taxon>
        <taxon>Pterygota</taxon>
        <taxon>Neoptera</taxon>
        <taxon>Paraneoptera</taxon>
        <taxon>Hemiptera</taxon>
        <taxon>Heteroptera</taxon>
        <taxon>Panheteroptera</taxon>
        <taxon>Cimicomorpha</taxon>
        <taxon>Reduviidae</taxon>
        <taxon>Platymeris</taxon>
    </lineage>
</organism>
<dbReference type="InterPro" id="IPR035914">
    <property type="entry name" value="Sperma_CUB_dom_sf"/>
</dbReference>
<dbReference type="InterPro" id="IPR033116">
    <property type="entry name" value="TRYPSIN_SER"/>
</dbReference>
<dbReference type="PRINTS" id="PR00722">
    <property type="entry name" value="CHYMOTRYPSIN"/>
</dbReference>
<keyword evidence="4" id="KW-0732">Signal</keyword>
<feature type="domain" description="CUB" evidence="5">
    <location>
        <begin position="26"/>
        <end position="132"/>
    </location>
</feature>
<dbReference type="SMART" id="SM00020">
    <property type="entry name" value="Tryp_SPc"/>
    <property type="match status" value="1"/>
</dbReference>
<feature type="chain" id="PRO_5025547327" evidence="4">
    <location>
        <begin position="27"/>
        <end position="548"/>
    </location>
</feature>
<evidence type="ECO:0000259" key="5">
    <source>
        <dbReference type="PROSITE" id="PS01180"/>
    </source>
</evidence>
<dbReference type="PANTHER" id="PTHR24252">
    <property type="entry name" value="ACROSIN-RELATED"/>
    <property type="match status" value="1"/>
</dbReference>
<feature type="signal peptide" evidence="4">
    <location>
        <begin position="1"/>
        <end position="26"/>
    </location>
</feature>
<keyword evidence="1 2" id="KW-1015">Disulfide bond</keyword>
<dbReference type="Gene3D" id="2.60.120.290">
    <property type="entry name" value="Spermadhesin, CUB domain"/>
    <property type="match status" value="1"/>
</dbReference>
<dbReference type="InterPro" id="IPR000859">
    <property type="entry name" value="CUB_dom"/>
</dbReference>
<dbReference type="EMBL" id="MN208397">
    <property type="protein sequence ID" value="QHB21586.1"/>
    <property type="molecule type" value="mRNA"/>
</dbReference>
<dbReference type="AlphaFoldDB" id="A0A6B9KZB8"/>
<name>A0A6B9KZB8_PLARH</name>
<dbReference type="PROSITE" id="PS00135">
    <property type="entry name" value="TRYPSIN_SER"/>
    <property type="match status" value="1"/>
</dbReference>
<accession>A0A6B9KZB8</accession>
<dbReference type="GO" id="GO:0006508">
    <property type="term" value="P:proteolysis"/>
    <property type="evidence" value="ECO:0007669"/>
    <property type="project" value="UniProtKB-KW"/>
</dbReference>
<dbReference type="PROSITE" id="PS50240">
    <property type="entry name" value="TRYPSIN_DOM"/>
    <property type="match status" value="1"/>
</dbReference>
<dbReference type="CDD" id="cd00190">
    <property type="entry name" value="Tryp_SPc"/>
    <property type="match status" value="1"/>
</dbReference>
<dbReference type="SUPFAM" id="SSF49854">
    <property type="entry name" value="Spermadhesin, CUB domain"/>
    <property type="match status" value="1"/>
</dbReference>
<dbReference type="PROSITE" id="PS01180">
    <property type="entry name" value="CUB"/>
    <property type="match status" value="1"/>
</dbReference>
<evidence type="ECO:0000256" key="4">
    <source>
        <dbReference type="SAM" id="SignalP"/>
    </source>
</evidence>
<dbReference type="Gene3D" id="2.40.10.10">
    <property type="entry name" value="Trypsin-like serine proteases"/>
    <property type="match status" value="1"/>
</dbReference>
<reference evidence="7" key="1">
    <citation type="journal article" date="2019" name="Toxins">
        <title>Missiles of mass disruption: composition and glandular origin of venom used as a projectile defensive weapon by the assassin bug Platymeris rhadamanthus.</title>
        <authorList>
            <person name="Walker A.A."/>
            <person name="Robinson S.D."/>
            <person name="Undheim E.A.B."/>
            <person name="Jin J."/>
            <person name="Han X."/>
            <person name="Fry B.G."/>
            <person name="Vetter I."/>
            <person name="King G.F."/>
        </authorList>
    </citation>
    <scope>NUCLEOTIDE SEQUENCE</scope>
    <source>
        <tissue evidence="7">Venom glands</tissue>
    </source>
</reference>
<feature type="disulfide bond" evidence="2">
    <location>
        <begin position="91"/>
        <end position="108"/>
    </location>
</feature>
<dbReference type="SUPFAM" id="SSF50494">
    <property type="entry name" value="Trypsin-like serine proteases"/>
    <property type="match status" value="1"/>
</dbReference>
<evidence type="ECO:0000256" key="3">
    <source>
        <dbReference type="RuleBase" id="RU363034"/>
    </source>
</evidence>
<feature type="domain" description="Peptidase S1" evidence="6">
    <location>
        <begin position="303"/>
        <end position="536"/>
    </location>
</feature>
<keyword evidence="3 7" id="KW-0645">Protease</keyword>
<comment type="caution">
    <text evidence="2">Lacks conserved residue(s) required for the propagation of feature annotation.</text>
</comment>
<keyword evidence="3" id="KW-0720">Serine protease</keyword>
<dbReference type="PROSITE" id="PS00134">
    <property type="entry name" value="TRYPSIN_HIS"/>
    <property type="match status" value="1"/>
</dbReference>
<dbReference type="InterPro" id="IPR018114">
    <property type="entry name" value="TRYPSIN_HIS"/>
</dbReference>
<proteinExistence type="evidence at transcript level"/>
<keyword evidence="3" id="KW-0378">Hydrolase</keyword>
<evidence type="ECO:0000256" key="2">
    <source>
        <dbReference type="PROSITE-ProRule" id="PRU00059"/>
    </source>
</evidence>
<dbReference type="InterPro" id="IPR009003">
    <property type="entry name" value="Peptidase_S1_PA"/>
</dbReference>
<dbReference type="PANTHER" id="PTHR24252:SF7">
    <property type="entry name" value="HYALIN"/>
    <property type="match status" value="1"/>
</dbReference>
<sequence>MCQRLNQEVLMLRLLLFFGAIAPILCQTVHNVSIPRSQPYEIGTPDYPSNFGWTPDKVTVEWNLQVESDAKIKIVCVDIRMVQSDEWTDKCNDVYLSVYDGKDEKRVCGSSLRDVIFLSNGPTLQVKVVASSKGGGVVKCIVLNTGDPTPEEMIKMDPHDKLKMIKLGGDPGDPLPYLDRMWVFESPPGTRMSFQCDVGVRKVEPLCGWESLRFHNGENEIEFCDYKHAIFFSKGNKAKLRLQLDDRGYGRLNCLVQAITGQKPDEYENVIIEQVDSSEHGVTGGKRQTSCKCGLANKRGARIIDGQETRVNEFPWMVYFDITHETILGSFDTFCGGSILTPRHVLTAAHCVVFNNVIAKPENIKMTLAKHDATKPTGKEIRIQAEKVFLRDLFLQKGLYYDDIAMIFTKETIDFSTPLVGPVCLEKEKFPIINKYLIIMGWGNTEDGYPSDYLRKGKSVVMDPYFCGGNDWDVCTTSTPSSVCSGDSGGPLVRLDKDTNRYTQVSLVSRGSDCRGKYLISTLVSYFYDWIQKVIQETDPSRNTCNKI</sequence>
<evidence type="ECO:0000313" key="7">
    <source>
        <dbReference type="EMBL" id="QHB21586.1"/>
    </source>
</evidence>
<evidence type="ECO:0000259" key="6">
    <source>
        <dbReference type="PROSITE" id="PS50240"/>
    </source>
</evidence>
<dbReference type="InterPro" id="IPR001314">
    <property type="entry name" value="Peptidase_S1A"/>
</dbReference>
<protein>
    <submittedName>
        <fullName evidence="7">Venom S1 protease 9</fullName>
    </submittedName>
</protein>
<dbReference type="InterPro" id="IPR001254">
    <property type="entry name" value="Trypsin_dom"/>
</dbReference>
<evidence type="ECO:0000256" key="1">
    <source>
        <dbReference type="ARBA" id="ARBA00023157"/>
    </source>
</evidence>
<dbReference type="InterPro" id="IPR043504">
    <property type="entry name" value="Peptidase_S1_PA_chymotrypsin"/>
</dbReference>
<dbReference type="Pfam" id="PF00089">
    <property type="entry name" value="Trypsin"/>
    <property type="match status" value="1"/>
</dbReference>